<name>A0A376KZ29_ECOLX</name>
<keyword evidence="1" id="KW-0808">Transferase</keyword>
<gene>
    <name evidence="1" type="primary">dhaR_2</name>
    <name evidence="1" type="ORF">NCTC10418_04293</name>
</gene>
<protein>
    <submittedName>
        <fullName evidence="1">PTS-dependent dihydroxyacetone kinase operon regulator (Sigma-54 dependent transcriptional regulator)</fullName>
    </submittedName>
</protein>
<evidence type="ECO:0000313" key="2">
    <source>
        <dbReference type="Proteomes" id="UP000255460"/>
    </source>
</evidence>
<dbReference type="Proteomes" id="UP000255460">
    <property type="component" value="Unassembled WGS sequence"/>
</dbReference>
<dbReference type="EMBL" id="UFZQ01000001">
    <property type="protein sequence ID" value="STE86641.1"/>
    <property type="molecule type" value="Genomic_DNA"/>
</dbReference>
<dbReference type="AlphaFoldDB" id="A0A376KZ29"/>
<keyword evidence="1" id="KW-0418">Kinase</keyword>
<sequence length="62" mass="6935">MSKLPQLICRLTLAIAREVGNLLLTDSLLAETNRHLNQLNALLESMDDGVISWDEQGNLPIY</sequence>
<organism evidence="1 2">
    <name type="scientific">Escherichia coli</name>
    <dbReference type="NCBI Taxonomy" id="562"/>
    <lineage>
        <taxon>Bacteria</taxon>
        <taxon>Pseudomonadati</taxon>
        <taxon>Pseudomonadota</taxon>
        <taxon>Gammaproteobacteria</taxon>
        <taxon>Enterobacterales</taxon>
        <taxon>Enterobacteriaceae</taxon>
        <taxon>Escherichia</taxon>
    </lineage>
</organism>
<accession>A0A376KZ29</accession>
<evidence type="ECO:0000313" key="1">
    <source>
        <dbReference type="EMBL" id="STE86641.1"/>
    </source>
</evidence>
<proteinExistence type="predicted"/>
<reference evidence="1 2" key="1">
    <citation type="submission" date="2018-06" db="EMBL/GenBank/DDBJ databases">
        <authorList>
            <consortium name="Pathogen Informatics"/>
            <person name="Doyle S."/>
        </authorList>
    </citation>
    <scope>NUCLEOTIDE SEQUENCE [LARGE SCALE GENOMIC DNA]</scope>
    <source>
        <strain evidence="1 2">NCTC10418</strain>
    </source>
</reference>
<dbReference type="GO" id="GO:0016301">
    <property type="term" value="F:kinase activity"/>
    <property type="evidence" value="ECO:0007669"/>
    <property type="project" value="UniProtKB-KW"/>
</dbReference>